<dbReference type="EMBL" id="ML986675">
    <property type="protein sequence ID" value="KAF2260696.1"/>
    <property type="molecule type" value="Genomic_DNA"/>
</dbReference>
<proteinExistence type="predicted"/>
<gene>
    <name evidence="1" type="ORF">CC78DRAFT_388551</name>
</gene>
<dbReference type="Proteomes" id="UP000800093">
    <property type="component" value="Unassembled WGS sequence"/>
</dbReference>
<sequence length="135" mass="14859">MIFERIPTSTRSSPPYWPSPADRRFAQATSALPCGYACPSSLKTAMRSFSGSNLPLATYTKPPVYRPRPRPSFFSPSSICHAVNLAHPPSASPLPQPRTPARLLCRKPFDALFEAEQRCILSVFVAVGDLSIPRQ</sequence>
<accession>A0A9P4N6J7</accession>
<comment type="caution">
    <text evidence="1">The sequence shown here is derived from an EMBL/GenBank/DDBJ whole genome shotgun (WGS) entry which is preliminary data.</text>
</comment>
<evidence type="ECO:0000313" key="2">
    <source>
        <dbReference type="Proteomes" id="UP000800093"/>
    </source>
</evidence>
<protein>
    <submittedName>
        <fullName evidence="1">Uncharacterized protein</fullName>
    </submittedName>
</protein>
<dbReference type="AlphaFoldDB" id="A0A9P4N6J7"/>
<name>A0A9P4N6J7_9PLEO</name>
<organism evidence="1 2">
    <name type="scientific">Lojkania enalia</name>
    <dbReference type="NCBI Taxonomy" id="147567"/>
    <lineage>
        <taxon>Eukaryota</taxon>
        <taxon>Fungi</taxon>
        <taxon>Dikarya</taxon>
        <taxon>Ascomycota</taxon>
        <taxon>Pezizomycotina</taxon>
        <taxon>Dothideomycetes</taxon>
        <taxon>Pleosporomycetidae</taxon>
        <taxon>Pleosporales</taxon>
        <taxon>Pleosporales incertae sedis</taxon>
        <taxon>Lojkania</taxon>
    </lineage>
</organism>
<evidence type="ECO:0000313" key="1">
    <source>
        <dbReference type="EMBL" id="KAF2260696.1"/>
    </source>
</evidence>
<reference evidence="2" key="1">
    <citation type="journal article" date="2020" name="Stud. Mycol.">
        <title>101 Dothideomycetes genomes: A test case for predicting lifestyles and emergence of pathogens.</title>
        <authorList>
            <person name="Haridas S."/>
            <person name="Albert R."/>
            <person name="Binder M."/>
            <person name="Bloem J."/>
            <person name="LaButti K."/>
            <person name="Salamov A."/>
            <person name="Andreopoulos B."/>
            <person name="Baker S."/>
            <person name="Barry K."/>
            <person name="Bills G."/>
            <person name="Bluhm B."/>
            <person name="Cannon C."/>
            <person name="Castanera R."/>
            <person name="Culley D."/>
            <person name="Daum C."/>
            <person name="Ezra D."/>
            <person name="Gonzalez J."/>
            <person name="Henrissat B."/>
            <person name="Kuo A."/>
            <person name="Liang C."/>
            <person name="Lipzen A."/>
            <person name="Lutzoni F."/>
            <person name="Magnuson J."/>
            <person name="Mondo S."/>
            <person name="Nolan M."/>
            <person name="Ohm R."/>
            <person name="Pangilinan J."/>
            <person name="Park H.-J."/>
            <person name="Ramirez L."/>
            <person name="Alfaro M."/>
            <person name="Sun H."/>
            <person name="Tritt A."/>
            <person name="Yoshinaga Y."/>
            <person name="Zwiers L.-H."/>
            <person name="Turgeon B."/>
            <person name="Goodwin S."/>
            <person name="Spatafora J."/>
            <person name="Crous P."/>
            <person name="Grigoriev I."/>
        </authorList>
    </citation>
    <scope>NUCLEOTIDE SEQUENCE [LARGE SCALE GENOMIC DNA]</scope>
    <source>
        <strain evidence="2">CBS 304.66</strain>
    </source>
</reference>
<keyword evidence="2" id="KW-1185">Reference proteome</keyword>